<feature type="region of interest" description="Disordered" evidence="1">
    <location>
        <begin position="1"/>
        <end position="27"/>
    </location>
</feature>
<dbReference type="Pfam" id="PF09791">
    <property type="entry name" value="Oxidored-like"/>
    <property type="match status" value="1"/>
</dbReference>
<dbReference type="InterPro" id="IPR019180">
    <property type="entry name" value="Oxidoreductase-like_N"/>
</dbReference>
<evidence type="ECO:0000256" key="1">
    <source>
        <dbReference type="SAM" id="MobiDB-lite"/>
    </source>
</evidence>
<dbReference type="RefSeq" id="WP_182685356.1">
    <property type="nucleotide sequence ID" value="NZ_JACHTF010000003.1"/>
</dbReference>
<comment type="caution">
    <text evidence="3">The sequence shown here is derived from an EMBL/GenBank/DDBJ whole genome shotgun (WGS) entry which is preliminary data.</text>
</comment>
<name>A0A7W3Y594_9GAMM</name>
<gene>
    <name evidence="3" type="ORF">H4F98_04080</name>
</gene>
<keyword evidence="4" id="KW-1185">Reference proteome</keyword>
<sequence length="71" mass="7787">MTFHSDPDPDPVADPRPLPPEEPLPTDCCGSGCPVCVLDTYTEDLHRYRAELAAWRARHPGADETPRTDGA</sequence>
<evidence type="ECO:0000259" key="2">
    <source>
        <dbReference type="Pfam" id="PF09791"/>
    </source>
</evidence>
<proteinExistence type="predicted"/>
<feature type="compositionally biased region" description="Pro residues" evidence="1">
    <location>
        <begin position="10"/>
        <end position="23"/>
    </location>
</feature>
<protein>
    <submittedName>
        <fullName evidence="3">Oxidoreductase-like protein</fullName>
    </submittedName>
</protein>
<dbReference type="PANTHER" id="PTHR21193:SF3">
    <property type="entry name" value="OXIDOREDUCTASE-LIKE DOMAIN-CONTAINING PROTEIN 1"/>
    <property type="match status" value="1"/>
</dbReference>
<evidence type="ECO:0000313" key="4">
    <source>
        <dbReference type="Proteomes" id="UP000523196"/>
    </source>
</evidence>
<dbReference type="InterPro" id="IPR039251">
    <property type="entry name" value="OXLD1"/>
</dbReference>
<reference evidence="3 4" key="1">
    <citation type="submission" date="2020-08" db="EMBL/GenBank/DDBJ databases">
        <authorList>
            <person name="Xu S."/>
            <person name="Li A."/>
        </authorList>
    </citation>
    <scope>NUCLEOTIDE SEQUENCE [LARGE SCALE GENOMIC DNA]</scope>
    <source>
        <strain evidence="3 4">119BY6-57</strain>
    </source>
</reference>
<dbReference type="AlphaFoldDB" id="A0A7W3Y594"/>
<evidence type="ECO:0000313" key="3">
    <source>
        <dbReference type="EMBL" id="MBB1059745.1"/>
    </source>
</evidence>
<dbReference type="Proteomes" id="UP000523196">
    <property type="component" value="Unassembled WGS sequence"/>
</dbReference>
<accession>A0A7W3Y594</accession>
<dbReference type="PANTHER" id="PTHR21193">
    <property type="entry name" value="OXIDOREDUCTASE-LIKE DOMAIN-CONTAINING PROTEIN 1"/>
    <property type="match status" value="1"/>
</dbReference>
<feature type="domain" description="Oxidoreductase-like" evidence="2">
    <location>
        <begin position="17"/>
        <end position="56"/>
    </location>
</feature>
<dbReference type="EMBL" id="JACHTF010000003">
    <property type="protein sequence ID" value="MBB1059745.1"/>
    <property type="molecule type" value="Genomic_DNA"/>
</dbReference>
<organism evidence="3 4">
    <name type="scientific">Marilutibacter spongiae</name>
    <dbReference type="NCBI Taxonomy" id="2025720"/>
    <lineage>
        <taxon>Bacteria</taxon>
        <taxon>Pseudomonadati</taxon>
        <taxon>Pseudomonadota</taxon>
        <taxon>Gammaproteobacteria</taxon>
        <taxon>Lysobacterales</taxon>
        <taxon>Lysobacteraceae</taxon>
        <taxon>Marilutibacter</taxon>
    </lineage>
</organism>